<accession>A0AC60QFD9</accession>
<evidence type="ECO:0000313" key="2">
    <source>
        <dbReference type="Proteomes" id="UP000805193"/>
    </source>
</evidence>
<proteinExistence type="predicted"/>
<protein>
    <submittedName>
        <fullName evidence="1">Uncharacterized protein</fullName>
    </submittedName>
</protein>
<dbReference type="Proteomes" id="UP000805193">
    <property type="component" value="Unassembled WGS sequence"/>
</dbReference>
<dbReference type="EMBL" id="JABSTQ010009121">
    <property type="protein sequence ID" value="KAG0432752.1"/>
    <property type="molecule type" value="Genomic_DNA"/>
</dbReference>
<comment type="caution">
    <text evidence="1">The sequence shown here is derived from an EMBL/GenBank/DDBJ whole genome shotgun (WGS) entry which is preliminary data.</text>
</comment>
<reference evidence="1 2" key="1">
    <citation type="journal article" date="2020" name="Cell">
        <title>Large-Scale Comparative Analyses of Tick Genomes Elucidate Their Genetic Diversity and Vector Capacities.</title>
        <authorList>
            <consortium name="Tick Genome and Microbiome Consortium (TIGMIC)"/>
            <person name="Jia N."/>
            <person name="Wang J."/>
            <person name="Shi W."/>
            <person name="Du L."/>
            <person name="Sun Y."/>
            <person name="Zhan W."/>
            <person name="Jiang J.F."/>
            <person name="Wang Q."/>
            <person name="Zhang B."/>
            <person name="Ji P."/>
            <person name="Bell-Sakyi L."/>
            <person name="Cui X.M."/>
            <person name="Yuan T.T."/>
            <person name="Jiang B.G."/>
            <person name="Yang W.F."/>
            <person name="Lam T.T."/>
            <person name="Chang Q.C."/>
            <person name="Ding S.J."/>
            <person name="Wang X.J."/>
            <person name="Zhu J.G."/>
            <person name="Ruan X.D."/>
            <person name="Zhao L."/>
            <person name="Wei J.T."/>
            <person name="Ye R.Z."/>
            <person name="Que T.C."/>
            <person name="Du C.H."/>
            <person name="Zhou Y.H."/>
            <person name="Cheng J.X."/>
            <person name="Dai P.F."/>
            <person name="Guo W.B."/>
            <person name="Han X.H."/>
            <person name="Huang E.J."/>
            <person name="Li L.F."/>
            <person name="Wei W."/>
            <person name="Gao Y.C."/>
            <person name="Liu J.Z."/>
            <person name="Shao H.Z."/>
            <person name="Wang X."/>
            <person name="Wang C.C."/>
            <person name="Yang T.C."/>
            <person name="Huo Q.B."/>
            <person name="Li W."/>
            <person name="Chen H.Y."/>
            <person name="Chen S.E."/>
            <person name="Zhou L.G."/>
            <person name="Ni X.B."/>
            <person name="Tian J.H."/>
            <person name="Sheng Y."/>
            <person name="Liu T."/>
            <person name="Pan Y.S."/>
            <person name="Xia L.Y."/>
            <person name="Li J."/>
            <person name="Zhao F."/>
            <person name="Cao W.C."/>
        </authorList>
    </citation>
    <scope>NUCLEOTIDE SEQUENCE [LARGE SCALE GENOMIC DNA]</scope>
    <source>
        <strain evidence="1">Iper-2018</strain>
    </source>
</reference>
<keyword evidence="2" id="KW-1185">Reference proteome</keyword>
<gene>
    <name evidence="1" type="ORF">HPB47_020551</name>
</gene>
<evidence type="ECO:0000313" key="1">
    <source>
        <dbReference type="EMBL" id="KAG0432752.1"/>
    </source>
</evidence>
<sequence>MGRPRTLSGKGDRLRKARRRTQQREWVRNRRKAAVASTSTASSASDSLAKEHIARLENRRREQNQPCKRRRRANATDDDRATEAKRRREARRQLHSTPAEQYPGATARFRREFAENLFGVTCAVCDRLWFAGDDGHEAEPGKGVRTLDKLSGGEYIRALHRLGGRRLDKISGGELLRAMPEYQDRSSAEVLRSLGGPYALRRLTVPRGLDRISGGEYIRAMGPSGFPAGPAAAKRFDSLSGLTFGGDQHAARKRWYGHGDFDEIDNVGWPGFTKRNFDEIDRTGFEGFYKRAANAAAAPAARED</sequence>
<organism evidence="1 2">
    <name type="scientific">Ixodes persulcatus</name>
    <name type="common">Taiga tick</name>
    <dbReference type="NCBI Taxonomy" id="34615"/>
    <lineage>
        <taxon>Eukaryota</taxon>
        <taxon>Metazoa</taxon>
        <taxon>Ecdysozoa</taxon>
        <taxon>Arthropoda</taxon>
        <taxon>Chelicerata</taxon>
        <taxon>Arachnida</taxon>
        <taxon>Acari</taxon>
        <taxon>Parasitiformes</taxon>
        <taxon>Ixodida</taxon>
        <taxon>Ixodoidea</taxon>
        <taxon>Ixodidae</taxon>
        <taxon>Ixodinae</taxon>
        <taxon>Ixodes</taxon>
    </lineage>
</organism>
<name>A0AC60QFD9_IXOPE</name>